<reference evidence="1" key="1">
    <citation type="submission" date="2023-03" db="EMBL/GenBank/DDBJ databases">
        <title>Massive genome expansion in bonnet fungi (Mycena s.s.) driven by repeated elements and novel gene families across ecological guilds.</title>
        <authorList>
            <consortium name="Lawrence Berkeley National Laboratory"/>
            <person name="Harder C.B."/>
            <person name="Miyauchi S."/>
            <person name="Viragh M."/>
            <person name="Kuo A."/>
            <person name="Thoen E."/>
            <person name="Andreopoulos B."/>
            <person name="Lu D."/>
            <person name="Skrede I."/>
            <person name="Drula E."/>
            <person name="Henrissat B."/>
            <person name="Morin E."/>
            <person name="Kohler A."/>
            <person name="Barry K."/>
            <person name="LaButti K."/>
            <person name="Morin E."/>
            <person name="Salamov A."/>
            <person name="Lipzen A."/>
            <person name="Mereny Z."/>
            <person name="Hegedus B."/>
            <person name="Baldrian P."/>
            <person name="Stursova M."/>
            <person name="Weitz H."/>
            <person name="Taylor A."/>
            <person name="Grigoriev I.V."/>
            <person name="Nagy L.G."/>
            <person name="Martin F."/>
            <person name="Kauserud H."/>
        </authorList>
    </citation>
    <scope>NUCLEOTIDE SEQUENCE</scope>
    <source>
        <strain evidence="1">9284</strain>
    </source>
</reference>
<sequence length="525" mass="59775">MYPNLAIPELVEQIVSYLDPSKNRRSLVVLARTASIFHNPAIAILWQSQTDLLNTLRCLPPDLYRLDVVKQVVEGDYDHYLGDVQNLRLVRLIEVSDWERVRLHANHVREFSYRPTYADRYSKNRFSYSSIHAVLALNFMDSGIFPNLTDLDWTCYDDDFDADFLHIRLFLVPKITRIDIRCRKQTHSVMLSLLPQRCPLLKDAFITFDYEPVYADELSTVASNNITKFILGLCCVEYLTSHIPNIVSLLHLARLSTLRYLGVSGLPEALSTVDVTSIPNPFPSLRQLHIREGANMTSVIRLLEVCRNVALETFTVQNTIPSPAIAPLLAALVNSSHFSLTRLEIRGFQDHNIMTFEVLRPALDLVNLAEVMFSLGSDLDDAAITQMAQAWPRLRILEFQPCDDRRSWITIGCLRSLAQWCPELENLRMTFSLGVIPAFVEAPPAQSRLRSLGVNRSRITGSQTIDVARFISAVFPNVTKVSTDWETYSDEGKSFGSIWKEVETYIPLVKQIRAEAKSWALESRQ</sequence>
<dbReference type="Proteomes" id="UP001221142">
    <property type="component" value="Unassembled WGS sequence"/>
</dbReference>
<dbReference type="SUPFAM" id="SSF52047">
    <property type="entry name" value="RNI-like"/>
    <property type="match status" value="1"/>
</dbReference>
<protein>
    <recommendedName>
        <fullName evidence="3">F-box domain-containing protein</fullName>
    </recommendedName>
</protein>
<evidence type="ECO:0000313" key="2">
    <source>
        <dbReference type="Proteomes" id="UP001221142"/>
    </source>
</evidence>
<name>A0AAD7CGA3_9AGAR</name>
<comment type="caution">
    <text evidence="1">The sequence shown here is derived from an EMBL/GenBank/DDBJ whole genome shotgun (WGS) entry which is preliminary data.</text>
</comment>
<accession>A0AAD7CGA3</accession>
<evidence type="ECO:0000313" key="1">
    <source>
        <dbReference type="EMBL" id="KAJ7647876.1"/>
    </source>
</evidence>
<dbReference type="EMBL" id="JARKIF010000002">
    <property type="protein sequence ID" value="KAJ7647876.1"/>
    <property type="molecule type" value="Genomic_DNA"/>
</dbReference>
<evidence type="ECO:0008006" key="3">
    <source>
        <dbReference type="Google" id="ProtNLM"/>
    </source>
</evidence>
<dbReference type="Gene3D" id="3.80.10.10">
    <property type="entry name" value="Ribonuclease Inhibitor"/>
    <property type="match status" value="1"/>
</dbReference>
<dbReference type="InterPro" id="IPR032675">
    <property type="entry name" value="LRR_dom_sf"/>
</dbReference>
<dbReference type="AlphaFoldDB" id="A0AAD7CGA3"/>
<keyword evidence="2" id="KW-1185">Reference proteome</keyword>
<organism evidence="1 2">
    <name type="scientific">Roridomyces roridus</name>
    <dbReference type="NCBI Taxonomy" id="1738132"/>
    <lineage>
        <taxon>Eukaryota</taxon>
        <taxon>Fungi</taxon>
        <taxon>Dikarya</taxon>
        <taxon>Basidiomycota</taxon>
        <taxon>Agaricomycotina</taxon>
        <taxon>Agaricomycetes</taxon>
        <taxon>Agaricomycetidae</taxon>
        <taxon>Agaricales</taxon>
        <taxon>Marasmiineae</taxon>
        <taxon>Mycenaceae</taxon>
        <taxon>Roridomyces</taxon>
    </lineage>
</organism>
<gene>
    <name evidence="1" type="ORF">FB45DRAFT_1020088</name>
</gene>
<proteinExistence type="predicted"/>